<evidence type="ECO:0000256" key="5">
    <source>
        <dbReference type="ARBA" id="ARBA00023143"/>
    </source>
</evidence>
<keyword evidence="5" id="KW-0975">Bacterial flagellum</keyword>
<gene>
    <name evidence="11" type="primary">fliD</name>
    <name evidence="11" type="ORF">H9804_06655</name>
</gene>
<comment type="subunit">
    <text evidence="3">Homopentamer.</text>
</comment>
<comment type="subcellular location">
    <subcellularLocation>
        <location evidence="1">Bacterial flagellum</location>
    </subcellularLocation>
</comment>
<comment type="similarity">
    <text evidence="2">Belongs to the FliD family.</text>
</comment>
<reference evidence="11" key="2">
    <citation type="submission" date="2021-04" db="EMBL/GenBank/DDBJ databases">
        <authorList>
            <person name="Gilroy R."/>
        </authorList>
    </citation>
    <scope>NUCLEOTIDE SEQUENCE</scope>
    <source>
        <strain evidence="11">ChiW4-1371</strain>
    </source>
</reference>
<dbReference type="Pfam" id="PF02465">
    <property type="entry name" value="FliD_N"/>
    <property type="match status" value="1"/>
</dbReference>
<dbReference type="GO" id="GO:0007155">
    <property type="term" value="P:cell adhesion"/>
    <property type="evidence" value="ECO:0007669"/>
    <property type="project" value="InterPro"/>
</dbReference>
<dbReference type="GO" id="GO:0009424">
    <property type="term" value="C:bacterial-type flagellum hook"/>
    <property type="evidence" value="ECO:0007669"/>
    <property type="project" value="InterPro"/>
</dbReference>
<dbReference type="Proteomes" id="UP000824176">
    <property type="component" value="Unassembled WGS sequence"/>
</dbReference>
<accession>A0A9D2GTB1</accession>
<evidence type="ECO:0000256" key="8">
    <source>
        <dbReference type="SAM" id="Coils"/>
    </source>
</evidence>
<dbReference type="Gene3D" id="3.30.70.2120">
    <property type="match status" value="1"/>
</dbReference>
<organism evidence="11 12">
    <name type="scientific">Candidatus Mucispirillum faecigallinarum</name>
    <dbReference type="NCBI Taxonomy" id="2838699"/>
    <lineage>
        <taxon>Bacteria</taxon>
        <taxon>Pseudomonadati</taxon>
        <taxon>Deferribacterota</taxon>
        <taxon>Deferribacteres</taxon>
        <taxon>Deferribacterales</taxon>
        <taxon>Mucispirillaceae</taxon>
        <taxon>Mucispirillum</taxon>
    </lineage>
</organism>
<feature type="domain" description="Flagellar hook-associated protein 2 N-terminal" evidence="9">
    <location>
        <begin position="11"/>
        <end position="105"/>
    </location>
</feature>
<dbReference type="GO" id="GO:0071973">
    <property type="term" value="P:bacterial-type flagellum-dependent cell motility"/>
    <property type="evidence" value="ECO:0007669"/>
    <property type="project" value="TreeGrafter"/>
</dbReference>
<feature type="coiled-coil region" evidence="8">
    <location>
        <begin position="884"/>
        <end position="922"/>
    </location>
</feature>
<keyword evidence="11" id="KW-0969">Cilium</keyword>
<dbReference type="AlphaFoldDB" id="A0A9D2GTB1"/>
<evidence type="ECO:0000259" key="9">
    <source>
        <dbReference type="Pfam" id="PF02465"/>
    </source>
</evidence>
<evidence type="ECO:0000313" key="11">
    <source>
        <dbReference type="EMBL" id="HIZ89607.1"/>
    </source>
</evidence>
<comment type="caution">
    <text evidence="11">The sequence shown here is derived from an EMBL/GenBank/DDBJ whole genome shotgun (WGS) entry which is preliminary data.</text>
</comment>
<dbReference type="InterPro" id="IPR040026">
    <property type="entry name" value="FliD"/>
</dbReference>
<dbReference type="GO" id="GO:0009421">
    <property type="term" value="C:bacterial-type flagellum filament cap"/>
    <property type="evidence" value="ECO:0007669"/>
    <property type="project" value="InterPro"/>
</dbReference>
<dbReference type="PANTHER" id="PTHR30288:SF0">
    <property type="entry name" value="FLAGELLAR HOOK-ASSOCIATED PROTEIN 2"/>
    <property type="match status" value="1"/>
</dbReference>
<evidence type="ECO:0000256" key="7">
    <source>
        <dbReference type="ARBA" id="ARBA00033192"/>
    </source>
</evidence>
<dbReference type="Pfam" id="PF07195">
    <property type="entry name" value="FliD_C"/>
    <property type="match status" value="1"/>
</dbReference>
<proteinExistence type="inferred from homology"/>
<evidence type="ECO:0000256" key="6">
    <source>
        <dbReference type="ARBA" id="ARBA00033074"/>
    </source>
</evidence>
<dbReference type="PANTHER" id="PTHR30288">
    <property type="entry name" value="FLAGELLAR CAP/ASSEMBLY PROTEIN FLID"/>
    <property type="match status" value="1"/>
</dbReference>
<keyword evidence="11" id="KW-0282">Flagellum</keyword>
<dbReference type="InterPro" id="IPR003481">
    <property type="entry name" value="FliD_N"/>
</dbReference>
<sequence>MESLRVSGLISGMDTDAIVESYMTSAKAPINKLNQQIEELNYEKTTYNSFITMVTDIKNSLLDLKMESTFKSKVTTSSQENIATATSSITTNPGTYTLKVDQVAEPAYASSIYTNKVLSQTGAGIKSFSPSYSPYDQLEGTHTVDIYTGSNYGYNDKWFAKDTFKSNTNETYTVNHSNTADKTLVNGNGELTQDVKGDFTFVYTYNGEENLFTINMDYSSGTSLNKIASDLDLEINAKLDALHGDNAQQTMKVTLNLDDNGFNFSFYDVDSQNDIEVLGFVDINQTGTPGDAGYTPTATTQLINNLGLNLIYESETTKEITNIMVSNSSEKLGTKLNSSDQGGFFAPGKLEFEDGKGPKEGTFKIYQDSSAVCRPETYTTFYGDTFDKIKNANPAVDKDKINEWLNTKIGSKTKAGNTFFDDDTVFSDLNGKFYINGVEIEIGDYTQLTPNDLMAKVNGSGAGVTMTYDYDKNIFQISNNDGGAVELTLGNKGLDTSNFFEVFKVGLNSGATYVRGQNKGSLDTATVINKLDPSFTYPIKSGTFSINGVSIYIDITKDTINDVINKVNKSGAGVTMTYDSTTDKFSLTSTNDERIKVGGKNDTSSFLLSAGLLYNQTTETVIGTEGKDAVFTMNGVKYTRDSNNVSDVVPGMSFTINATGTTVFNVKIDTDKAVSALAEFASKYNTLINALNPTEIAYNDDIRDKYSEPLNDDDKASMSEDEIKTYQENYEKIAYYDLVTRSSELKTLKTNIRSALTKLVDSDNSKYSSITQIGINIAGSDTQDITVTKVGLLFDVTTDKTELEEYIKENSKFISILSENPEDVYKFFADSKTVYTTDSSGKETSSIENVGFARVFSDFLDDNINSTSALYKKTSTNGTIESEISSLKEQIESQTTRVEMYLERLYSQFAAMEEKLSTLQQSSSYLTNLSSGSSS</sequence>
<keyword evidence="4 8" id="KW-0175">Coiled coil</keyword>
<name>A0A9D2GTB1_9BACT</name>
<evidence type="ECO:0000256" key="1">
    <source>
        <dbReference type="ARBA" id="ARBA00004365"/>
    </source>
</evidence>
<reference evidence="11" key="1">
    <citation type="journal article" date="2021" name="PeerJ">
        <title>Extensive microbial diversity within the chicken gut microbiome revealed by metagenomics and culture.</title>
        <authorList>
            <person name="Gilroy R."/>
            <person name="Ravi A."/>
            <person name="Getino M."/>
            <person name="Pursley I."/>
            <person name="Horton D.L."/>
            <person name="Alikhan N.F."/>
            <person name="Baker D."/>
            <person name="Gharbi K."/>
            <person name="Hall N."/>
            <person name="Watson M."/>
            <person name="Adriaenssens E.M."/>
            <person name="Foster-Nyarko E."/>
            <person name="Jarju S."/>
            <person name="Secka A."/>
            <person name="Antonio M."/>
            <person name="Oren A."/>
            <person name="Chaudhuri R.R."/>
            <person name="La Ragione R."/>
            <person name="Hildebrand F."/>
            <person name="Pallen M.J."/>
        </authorList>
    </citation>
    <scope>NUCLEOTIDE SEQUENCE</scope>
    <source>
        <strain evidence="11">ChiW4-1371</strain>
    </source>
</reference>
<evidence type="ECO:0000313" key="12">
    <source>
        <dbReference type="Proteomes" id="UP000824176"/>
    </source>
</evidence>
<dbReference type="EMBL" id="DXAQ01000104">
    <property type="protein sequence ID" value="HIZ89607.1"/>
    <property type="molecule type" value="Genomic_DNA"/>
</dbReference>
<dbReference type="InterPro" id="IPR010809">
    <property type="entry name" value="FliD_C"/>
</dbReference>
<protein>
    <recommendedName>
        <fullName evidence="7">Filament cap protein</fullName>
    </recommendedName>
    <alternativeName>
        <fullName evidence="6">Flagellar cap protein</fullName>
    </alternativeName>
</protein>
<feature type="domain" description="Flagellar hook-associated protein 2 C-terminal" evidence="10">
    <location>
        <begin position="626"/>
        <end position="920"/>
    </location>
</feature>
<evidence type="ECO:0000256" key="3">
    <source>
        <dbReference type="ARBA" id="ARBA00011255"/>
    </source>
</evidence>
<evidence type="ECO:0000259" key="10">
    <source>
        <dbReference type="Pfam" id="PF07195"/>
    </source>
</evidence>
<evidence type="ECO:0000256" key="4">
    <source>
        <dbReference type="ARBA" id="ARBA00023054"/>
    </source>
</evidence>
<keyword evidence="11" id="KW-0966">Cell projection</keyword>
<evidence type="ECO:0000256" key="2">
    <source>
        <dbReference type="ARBA" id="ARBA00009764"/>
    </source>
</evidence>